<dbReference type="GO" id="GO:0016787">
    <property type="term" value="F:hydrolase activity"/>
    <property type="evidence" value="ECO:0007669"/>
    <property type="project" value="UniProtKB-KW"/>
</dbReference>
<gene>
    <name evidence="1" type="ORF">SNE35_13650</name>
</gene>
<organism evidence="1 2">
    <name type="scientific">Roseateles agri</name>
    <dbReference type="NCBI Taxonomy" id="3098619"/>
    <lineage>
        <taxon>Bacteria</taxon>
        <taxon>Pseudomonadati</taxon>
        <taxon>Pseudomonadota</taxon>
        <taxon>Betaproteobacteria</taxon>
        <taxon>Burkholderiales</taxon>
        <taxon>Sphaerotilaceae</taxon>
        <taxon>Roseateles</taxon>
    </lineage>
</organism>
<dbReference type="PANTHER" id="PTHR12993:SF11">
    <property type="entry name" value="N-ACETYLGLUCOSAMINYL-PHOSPHATIDYLINOSITOL DE-N-ACETYLASE"/>
    <property type="match status" value="1"/>
</dbReference>
<name>A0ABU5DJY1_9BURK</name>
<accession>A0ABU5DJY1</accession>
<dbReference type="Gene3D" id="3.40.50.10320">
    <property type="entry name" value="LmbE-like"/>
    <property type="match status" value="1"/>
</dbReference>
<dbReference type="Proteomes" id="UP001285263">
    <property type="component" value="Unassembled WGS sequence"/>
</dbReference>
<dbReference type="RefSeq" id="WP_320423463.1">
    <property type="nucleotide sequence ID" value="NZ_JAXCLA010000004.1"/>
</dbReference>
<dbReference type="PANTHER" id="PTHR12993">
    <property type="entry name" value="N-ACETYLGLUCOSAMINYL-PHOSPHATIDYLINOSITOL DE-N-ACETYLASE-RELATED"/>
    <property type="match status" value="1"/>
</dbReference>
<evidence type="ECO:0000313" key="2">
    <source>
        <dbReference type="Proteomes" id="UP001285263"/>
    </source>
</evidence>
<dbReference type="InterPro" id="IPR024078">
    <property type="entry name" value="LmbE-like_dom_sf"/>
</dbReference>
<comment type="caution">
    <text evidence="1">The sequence shown here is derived from an EMBL/GenBank/DDBJ whole genome shotgun (WGS) entry which is preliminary data.</text>
</comment>
<reference evidence="1 2" key="1">
    <citation type="submission" date="2023-11" db="EMBL/GenBank/DDBJ databases">
        <title>Paucibacter sp. nov., isolated from fresh soil in Korea.</title>
        <authorList>
            <person name="Le N.T.T."/>
        </authorList>
    </citation>
    <scope>NUCLEOTIDE SEQUENCE [LARGE SCALE GENOMIC DNA]</scope>
    <source>
        <strain evidence="1 2">R3-3</strain>
    </source>
</reference>
<dbReference type="EC" id="3.5.1.-" evidence="1"/>
<sequence>MLPPPLIPDHPLSDAEDLARWQAWVARFAEMLGAPATAPPKLEPQTGGHCLVFAPHPDDECIVGALPLRLQREAGWRVTNVAVTLGSNKARRAERWAELEAACAVLGFANIRLREDGFETVKPETAAQQPALWAEQVQAVAALLKAERPALILLPHEHDGNATHIGVHQLVMDALAAAGVQTVVAQTEFWSTQPAPNWMVETSAADTARLIQALARHVGEVQRNPYHHRLPAFMADNVRRGGELIAGAGSAVPDYAFATLYRLSLWRDGREHELPARLCPASLALQTSWFL</sequence>
<evidence type="ECO:0000313" key="1">
    <source>
        <dbReference type="EMBL" id="MDY0745559.1"/>
    </source>
</evidence>
<protein>
    <submittedName>
        <fullName evidence="1">PIG-L family deacetylase</fullName>
        <ecNumber evidence="1">3.5.1.-</ecNumber>
    </submittedName>
</protein>
<dbReference type="SUPFAM" id="SSF102588">
    <property type="entry name" value="LmbE-like"/>
    <property type="match status" value="1"/>
</dbReference>
<dbReference type="EMBL" id="JAXCLA010000004">
    <property type="protein sequence ID" value="MDY0745559.1"/>
    <property type="molecule type" value="Genomic_DNA"/>
</dbReference>
<dbReference type="Pfam" id="PF02585">
    <property type="entry name" value="PIG-L"/>
    <property type="match status" value="1"/>
</dbReference>
<proteinExistence type="predicted"/>
<keyword evidence="1" id="KW-0378">Hydrolase</keyword>
<keyword evidence="2" id="KW-1185">Reference proteome</keyword>
<dbReference type="InterPro" id="IPR003737">
    <property type="entry name" value="GlcNAc_PI_deacetylase-related"/>
</dbReference>